<comment type="similarity">
    <text evidence="1 2">Belongs to the pyrroline-5-carboxylate reductase family.</text>
</comment>
<keyword evidence="6" id="KW-1185">Reference proteome</keyword>
<dbReference type="PANTHER" id="PTHR11645:SF51">
    <property type="entry name" value="COME OPERON PROTEIN 4"/>
    <property type="match status" value="1"/>
</dbReference>
<dbReference type="InterPro" id="IPR000304">
    <property type="entry name" value="Pyrroline-COOH_reductase"/>
</dbReference>
<keyword evidence="2" id="KW-0028">Amino-acid biosynthesis</keyword>
<evidence type="ECO:0000259" key="3">
    <source>
        <dbReference type="Pfam" id="PF03807"/>
    </source>
</evidence>
<dbReference type="PANTHER" id="PTHR11645">
    <property type="entry name" value="PYRROLINE-5-CARBOXYLATE REDUCTASE"/>
    <property type="match status" value="1"/>
</dbReference>
<evidence type="ECO:0000313" key="5">
    <source>
        <dbReference type="EMBL" id="MDQ0164125.1"/>
    </source>
</evidence>
<comment type="catalytic activity">
    <reaction evidence="2">
        <text>L-proline + NAD(+) = (S)-1-pyrroline-5-carboxylate + NADH + 2 H(+)</text>
        <dbReference type="Rhea" id="RHEA:14105"/>
        <dbReference type="ChEBI" id="CHEBI:15378"/>
        <dbReference type="ChEBI" id="CHEBI:17388"/>
        <dbReference type="ChEBI" id="CHEBI:57540"/>
        <dbReference type="ChEBI" id="CHEBI:57945"/>
        <dbReference type="ChEBI" id="CHEBI:60039"/>
        <dbReference type="EC" id="1.5.1.2"/>
    </reaction>
</comment>
<gene>
    <name evidence="2" type="primary">proC</name>
    <name evidence="5" type="ORF">J2S11_000024</name>
</gene>
<proteinExistence type="inferred from homology"/>
<dbReference type="Proteomes" id="UP001235840">
    <property type="component" value="Unassembled WGS sequence"/>
</dbReference>
<keyword evidence="2" id="KW-0560">Oxidoreductase</keyword>
<dbReference type="Pfam" id="PF14748">
    <property type="entry name" value="P5CR_dimer"/>
    <property type="match status" value="1"/>
</dbReference>
<dbReference type="Gene3D" id="3.40.50.720">
    <property type="entry name" value="NAD(P)-binding Rossmann-like Domain"/>
    <property type="match status" value="1"/>
</dbReference>
<dbReference type="InterPro" id="IPR053790">
    <property type="entry name" value="P5CR-like_CS"/>
</dbReference>
<organism evidence="5 6">
    <name type="scientific">Caldalkalibacillus horti</name>
    <dbReference type="NCBI Taxonomy" id="77523"/>
    <lineage>
        <taxon>Bacteria</taxon>
        <taxon>Bacillati</taxon>
        <taxon>Bacillota</taxon>
        <taxon>Bacilli</taxon>
        <taxon>Bacillales</taxon>
        <taxon>Bacillaceae</taxon>
        <taxon>Caldalkalibacillus</taxon>
    </lineage>
</organism>
<comment type="catalytic activity">
    <reaction evidence="2">
        <text>L-proline + NADP(+) = (S)-1-pyrroline-5-carboxylate + NADPH + 2 H(+)</text>
        <dbReference type="Rhea" id="RHEA:14109"/>
        <dbReference type="ChEBI" id="CHEBI:15378"/>
        <dbReference type="ChEBI" id="CHEBI:17388"/>
        <dbReference type="ChEBI" id="CHEBI:57783"/>
        <dbReference type="ChEBI" id="CHEBI:58349"/>
        <dbReference type="ChEBI" id="CHEBI:60039"/>
        <dbReference type="EC" id="1.5.1.2"/>
    </reaction>
</comment>
<name>A0ABT9VT13_9BACI</name>
<comment type="caution">
    <text evidence="5">The sequence shown here is derived from an EMBL/GenBank/DDBJ whole genome shotgun (WGS) entry which is preliminary data.</text>
</comment>
<dbReference type="Pfam" id="PF03807">
    <property type="entry name" value="F420_oxidored"/>
    <property type="match status" value="1"/>
</dbReference>
<dbReference type="SUPFAM" id="SSF51735">
    <property type="entry name" value="NAD(P)-binding Rossmann-fold domains"/>
    <property type="match status" value="1"/>
</dbReference>
<dbReference type="InterPro" id="IPR029036">
    <property type="entry name" value="P5CR_dimer"/>
</dbReference>
<dbReference type="PROSITE" id="PS00521">
    <property type="entry name" value="P5CR"/>
    <property type="match status" value="1"/>
</dbReference>
<evidence type="ECO:0000259" key="4">
    <source>
        <dbReference type="Pfam" id="PF14748"/>
    </source>
</evidence>
<evidence type="ECO:0000313" key="6">
    <source>
        <dbReference type="Proteomes" id="UP001235840"/>
    </source>
</evidence>
<feature type="domain" description="Pyrroline-5-carboxylate reductase dimerisation" evidence="4">
    <location>
        <begin position="179"/>
        <end position="278"/>
    </location>
</feature>
<dbReference type="InterPro" id="IPR008927">
    <property type="entry name" value="6-PGluconate_DH-like_C_sf"/>
</dbReference>
<dbReference type="SUPFAM" id="SSF48179">
    <property type="entry name" value="6-phosphogluconate dehydrogenase C-terminal domain-like"/>
    <property type="match status" value="1"/>
</dbReference>
<dbReference type="EC" id="1.5.1.2" evidence="2"/>
<comment type="function">
    <text evidence="2">Catalyzes the reduction of 1-pyrroline-5-carboxylate (PCA) to L-proline.</text>
</comment>
<dbReference type="PIRSF" id="PIRSF000193">
    <property type="entry name" value="Pyrrol-5-carb_rd"/>
    <property type="match status" value="1"/>
</dbReference>
<sequence>MPSIHIRIDINTDWGIIMQIGFIGTGSMGTILIEAFIQARVLAPSHIHAANRTFSKVKELAQIYTGLHAYPTNIRVAQRADVIFLCVKPLEFKQVVDEIAPFIHDRQLIVSITSPIQIEELEQALEAKIAKIIPSITNSVGKGASLIIAGSRCTEEDKQYLQELMSGISRPVWIEEHWTRVSSDIASCGPAFLSFMLQEMIEGAVRKTGISREQATTLTTNMIVGLGELFKQGKFTLQSLQERVCVPGGVTGAGLGVLEKELSGVFDKLFQETHRKFDEDRQQVIDMFSEYEAEELR</sequence>
<evidence type="ECO:0000256" key="2">
    <source>
        <dbReference type="HAMAP-Rule" id="MF_01925"/>
    </source>
</evidence>
<protein>
    <recommendedName>
        <fullName evidence="2">Pyrroline-5-carboxylate reductase</fullName>
        <shortName evidence="2">P5C reductase</shortName>
        <shortName evidence="2">P5CR</shortName>
        <ecNumber evidence="2">1.5.1.2</ecNumber>
    </recommendedName>
    <alternativeName>
        <fullName evidence="2">PCA reductase</fullName>
    </alternativeName>
</protein>
<comment type="pathway">
    <text evidence="2">Amino-acid biosynthesis; L-proline biosynthesis; L-proline from L-glutamate 5-semialdehyde: step 1/1.</text>
</comment>
<dbReference type="EMBL" id="JAUSTY010000001">
    <property type="protein sequence ID" value="MDQ0164125.1"/>
    <property type="molecule type" value="Genomic_DNA"/>
</dbReference>
<accession>A0ABT9VT13</accession>
<dbReference type="InterPro" id="IPR036291">
    <property type="entry name" value="NAD(P)-bd_dom_sf"/>
</dbReference>
<dbReference type="Gene3D" id="1.10.3730.10">
    <property type="entry name" value="ProC C-terminal domain-like"/>
    <property type="match status" value="1"/>
</dbReference>
<keyword evidence="2" id="KW-0521">NADP</keyword>
<feature type="domain" description="Pyrroline-5-carboxylate reductase catalytic N-terminal" evidence="3">
    <location>
        <begin position="19"/>
        <end position="114"/>
    </location>
</feature>
<reference evidence="5 6" key="1">
    <citation type="submission" date="2023-07" db="EMBL/GenBank/DDBJ databases">
        <title>Genomic Encyclopedia of Type Strains, Phase IV (KMG-IV): sequencing the most valuable type-strain genomes for metagenomic binning, comparative biology and taxonomic classification.</title>
        <authorList>
            <person name="Goeker M."/>
        </authorList>
    </citation>
    <scope>NUCLEOTIDE SEQUENCE [LARGE SCALE GENOMIC DNA]</scope>
    <source>
        <strain evidence="5 6">DSM 12751</strain>
    </source>
</reference>
<dbReference type="NCBIfam" id="NF005814">
    <property type="entry name" value="PRK07680.1"/>
    <property type="match status" value="1"/>
</dbReference>
<dbReference type="InterPro" id="IPR028939">
    <property type="entry name" value="P5C_Rdtase_cat_N"/>
</dbReference>
<keyword evidence="2" id="KW-0963">Cytoplasm</keyword>
<comment type="subcellular location">
    <subcellularLocation>
        <location evidence="2">Cytoplasm</location>
    </subcellularLocation>
</comment>
<keyword evidence="2" id="KW-0641">Proline biosynthesis</keyword>
<dbReference type="HAMAP" id="MF_01925">
    <property type="entry name" value="P5C_reductase"/>
    <property type="match status" value="1"/>
</dbReference>
<evidence type="ECO:0000256" key="1">
    <source>
        <dbReference type="ARBA" id="ARBA00005525"/>
    </source>
</evidence>